<protein>
    <submittedName>
        <fullName evidence="1">Structural protein</fullName>
    </submittedName>
</protein>
<proteinExistence type="predicted"/>
<accession>A0A6J5M7N0</accession>
<sequence length="789" mass="89461">MRDCIKRIVEQSGLTEAQAREIARDIDQRAKRRSKETGQSYEDAVDDIAAESAQNIKENAERIKRNYRRNMILKKKNETFIQDMIDNKEFNPSVTLAFQAMFEGINTPLPGGKNSLEVNKHAVRATYLNEIVGNLSKEGLLDLFSNGKLSSEIGRTIWDLTYDQPPKGGNKQANRIAQIIYDVVDKQVLRLNKNGADIRKLPGFVMPQRHDLVAMRKMGKPNFIEFMRPRLDKARSFGGDYEDLDKALSNGYEAQLSGVRLDSVYPEDEKFFQFWGPGDLAKRLSQHRQYIFKDYDSWEEWNNTLGMRSLHEGVIDSIIYNADNIALMERFGTNPEAMMNEVYRSIKEKNRNLIDARAGDDTKIQEMITGALEKQRIPANATLASIGSNIRAYNIVTMLGQAIASYIGDVPIKAFEYRNQGRNWLSAITKSTVDIGYSFTKKEDRMEFASMSGVYTESVIGDIGGRWSLSDDINGFAAKGVRLFFRLNLQTWWTDIQQKAFVRTMSHQLGLKAGLEFEKLDADTARFFSQYDITKKDWDTIRSTVITHKDRRAYILAEKISDKAVAEKLSGYLFDRRESAVLNTGARERRITTFGNTRRGTPSGEFFRLAAQYKSYPVSVITKVLGQAWYGRGKPDIGGLTTLLLLTSVFGYLTGVMQDLFKGKSPKDPLKTETILASIARGGGAGILTDVLLTDFSSYGKDFSSFLLGPTFGNDKVMKMWSSFVRGEGQTRAAAMMAISSIPGNNLFYLRAPLDHLLLLEMQEQMNPGFMNRAERDMQKTFNQEWLWK</sequence>
<dbReference type="EMBL" id="LR796368">
    <property type="protein sequence ID" value="CAB4139789.1"/>
    <property type="molecule type" value="Genomic_DNA"/>
</dbReference>
<evidence type="ECO:0000313" key="1">
    <source>
        <dbReference type="EMBL" id="CAB4139789.1"/>
    </source>
</evidence>
<organism evidence="1">
    <name type="scientific">uncultured Caudovirales phage</name>
    <dbReference type="NCBI Taxonomy" id="2100421"/>
    <lineage>
        <taxon>Viruses</taxon>
        <taxon>Duplodnaviria</taxon>
        <taxon>Heunggongvirae</taxon>
        <taxon>Uroviricota</taxon>
        <taxon>Caudoviricetes</taxon>
        <taxon>Peduoviridae</taxon>
        <taxon>Maltschvirus</taxon>
        <taxon>Maltschvirus maltsch</taxon>
    </lineage>
</organism>
<gene>
    <name evidence="1" type="ORF">UFOVP354_34</name>
</gene>
<name>A0A6J5M7N0_9CAUD</name>
<reference evidence="1" key="1">
    <citation type="submission" date="2020-04" db="EMBL/GenBank/DDBJ databases">
        <authorList>
            <person name="Chiriac C."/>
            <person name="Salcher M."/>
            <person name="Ghai R."/>
            <person name="Kavagutti S V."/>
        </authorList>
    </citation>
    <scope>NUCLEOTIDE SEQUENCE</scope>
</reference>